<dbReference type="OrthoDB" id="333907at2759"/>
<evidence type="ECO:0008006" key="6">
    <source>
        <dbReference type="Google" id="ProtNLM"/>
    </source>
</evidence>
<dbReference type="Proteomes" id="UP000224006">
    <property type="component" value="Chromosome IV"/>
</dbReference>
<comment type="caution">
    <text evidence="4">The sequence shown here is derived from an EMBL/GenBank/DDBJ whole genome shotgun (WGS) entry which is preliminary data.</text>
</comment>
<dbReference type="KEGG" id="bbes:BESB_055440"/>
<sequence>MGETCSVRGLRRPRRRTIAAFGAAFLLMAVSTWASAAELHFQSRSERSRGNALHGSRDVVLPADAASADIAAFESRERASGASGPTGYKGAKGSASTDLSLQQQGSGELSDQFASGLEQVALSRVLNLLRPRVQGLKRALSLGAFVALGAGVRSVVRDNIFNLVHFLLLNQPVERLLTIGTEPAYALIALVLTAYYIWFYLRESRMDKDFQKEIEEIEALEKELERELAKSDLTLDEKKSLAMKRIFLRERGVDALVTRLQQHPRGVNLALAASTLFLNLMFRKQLGVRFKLCSFGVSAVGTAALFGLIFAGLELGDRRRISKIQQARKNARKAIEAEFLAQRAKRAAALLELKISGDADVDARRDGVVVAPAAGPAGAPEEPVEEVELVSLQMPSRP</sequence>
<feature type="compositionally biased region" description="Low complexity" evidence="2">
    <location>
        <begin position="372"/>
        <end position="381"/>
    </location>
</feature>
<organism evidence="4 5">
    <name type="scientific">Besnoitia besnoiti</name>
    <name type="common">Apicomplexan protozoan</name>
    <dbReference type="NCBI Taxonomy" id="94643"/>
    <lineage>
        <taxon>Eukaryota</taxon>
        <taxon>Sar</taxon>
        <taxon>Alveolata</taxon>
        <taxon>Apicomplexa</taxon>
        <taxon>Conoidasida</taxon>
        <taxon>Coccidia</taxon>
        <taxon>Eucoccidiorida</taxon>
        <taxon>Eimeriorina</taxon>
        <taxon>Sarcocystidae</taxon>
        <taxon>Besnoitia</taxon>
    </lineage>
</organism>
<dbReference type="RefSeq" id="XP_029219902.1">
    <property type="nucleotide sequence ID" value="XM_029363979.1"/>
</dbReference>
<keyword evidence="5" id="KW-1185">Reference proteome</keyword>
<evidence type="ECO:0000256" key="2">
    <source>
        <dbReference type="SAM" id="MobiDB-lite"/>
    </source>
</evidence>
<dbReference type="EMBL" id="NWUJ01000004">
    <property type="protein sequence ID" value="PFH35893.1"/>
    <property type="molecule type" value="Genomic_DNA"/>
</dbReference>
<proteinExistence type="predicted"/>
<dbReference type="VEuPathDB" id="ToxoDB:BESB_055440"/>
<evidence type="ECO:0000313" key="5">
    <source>
        <dbReference type="Proteomes" id="UP000224006"/>
    </source>
</evidence>
<keyword evidence="3" id="KW-0812">Transmembrane</keyword>
<keyword evidence="3" id="KW-0472">Membrane</keyword>
<accession>A0A2A9MJR2</accession>
<dbReference type="GeneID" id="40310473"/>
<reference evidence="4 5" key="1">
    <citation type="submission" date="2017-09" db="EMBL/GenBank/DDBJ databases">
        <title>Genome sequencing of Besnoitia besnoiti strain Bb-Ger1.</title>
        <authorList>
            <person name="Schares G."/>
            <person name="Venepally P."/>
            <person name="Lorenzi H.A."/>
        </authorList>
    </citation>
    <scope>NUCLEOTIDE SEQUENCE [LARGE SCALE GENOMIC DNA]</scope>
    <source>
        <strain evidence="4 5">Bb-Ger1</strain>
    </source>
</reference>
<evidence type="ECO:0000256" key="1">
    <source>
        <dbReference type="SAM" id="Coils"/>
    </source>
</evidence>
<gene>
    <name evidence="4" type="ORF">BESB_055440</name>
</gene>
<keyword evidence="3" id="KW-1133">Transmembrane helix</keyword>
<feature type="region of interest" description="Disordered" evidence="2">
    <location>
        <begin position="372"/>
        <end position="398"/>
    </location>
</feature>
<dbReference type="AlphaFoldDB" id="A0A2A9MJR2"/>
<keyword evidence="1" id="KW-0175">Coiled coil</keyword>
<feature type="coiled-coil region" evidence="1">
    <location>
        <begin position="203"/>
        <end position="237"/>
    </location>
</feature>
<name>A0A2A9MJR2_BESBE</name>
<evidence type="ECO:0000256" key="3">
    <source>
        <dbReference type="SAM" id="Phobius"/>
    </source>
</evidence>
<feature type="transmembrane region" description="Helical" evidence="3">
    <location>
        <begin position="294"/>
        <end position="313"/>
    </location>
</feature>
<feature type="transmembrane region" description="Helical" evidence="3">
    <location>
        <begin position="184"/>
        <end position="201"/>
    </location>
</feature>
<feature type="region of interest" description="Disordered" evidence="2">
    <location>
        <begin position="76"/>
        <end position="95"/>
    </location>
</feature>
<evidence type="ECO:0000313" key="4">
    <source>
        <dbReference type="EMBL" id="PFH35893.1"/>
    </source>
</evidence>
<protein>
    <recommendedName>
        <fullName evidence="6">Transmembrane protein</fullName>
    </recommendedName>
</protein>